<dbReference type="KEGG" id="lga:LGAS_1476"/>
<feature type="domain" description="VRR-NUC" evidence="4">
    <location>
        <begin position="11"/>
        <end position="91"/>
    </location>
</feature>
<accession>A0A805Z0B8</accession>
<evidence type="ECO:0000313" key="6">
    <source>
        <dbReference type="Proteomes" id="UP000000664"/>
    </source>
</evidence>
<dbReference type="GO" id="GO:0004518">
    <property type="term" value="F:nuclease activity"/>
    <property type="evidence" value="ECO:0007669"/>
    <property type="project" value="UniProtKB-KW"/>
</dbReference>
<dbReference type="Proteomes" id="UP000000664">
    <property type="component" value="Chromosome"/>
</dbReference>
<dbReference type="AlphaFoldDB" id="A0A805Z0B8"/>
<evidence type="ECO:0000313" key="5">
    <source>
        <dbReference type="EMBL" id="ABJ60833.1"/>
    </source>
</evidence>
<name>A0A805Z0B8_LACGA</name>
<keyword evidence="3" id="KW-0378">Hydrolase</keyword>
<evidence type="ECO:0000259" key="4">
    <source>
        <dbReference type="SMART" id="SM00990"/>
    </source>
</evidence>
<sequence>MARRLGRIFKMLEKRIESAFVKATQQRGGLCLKFTSPSMTGVPDRLVLLPEGHMGFVEMKSPGKHPRPLQIQRLSQLKQLGYQVFVCDQFEQIGGMLDAIQAA</sequence>
<keyword evidence="2" id="KW-0540">Nuclease</keyword>
<dbReference type="GO" id="GO:0003676">
    <property type="term" value="F:nucleic acid binding"/>
    <property type="evidence" value="ECO:0007669"/>
    <property type="project" value="InterPro"/>
</dbReference>
<dbReference type="EMBL" id="CP000413">
    <property type="protein sequence ID" value="ABJ60833.1"/>
    <property type="molecule type" value="Genomic_DNA"/>
</dbReference>
<evidence type="ECO:0000256" key="3">
    <source>
        <dbReference type="ARBA" id="ARBA00022801"/>
    </source>
</evidence>
<dbReference type="InterPro" id="IPR014883">
    <property type="entry name" value="VRR_NUC"/>
</dbReference>
<dbReference type="Gene3D" id="3.40.1350.10">
    <property type="match status" value="1"/>
</dbReference>
<dbReference type="SMART" id="SM00990">
    <property type="entry name" value="VRR_NUC"/>
    <property type="match status" value="1"/>
</dbReference>
<organism evidence="5 6">
    <name type="scientific">Lactobacillus gasseri (strain ATCC 33323 / DSM 20243 / BCRC 14619 / CIP 102991 / JCM 1131 / KCTC 3163 / NCIMB 11718 / NCTC 13722 / AM63)</name>
    <dbReference type="NCBI Taxonomy" id="324831"/>
    <lineage>
        <taxon>Bacteria</taxon>
        <taxon>Bacillati</taxon>
        <taxon>Bacillota</taxon>
        <taxon>Bacilli</taxon>
        <taxon>Lactobacillales</taxon>
        <taxon>Lactobacillaceae</taxon>
        <taxon>Lactobacillus</taxon>
    </lineage>
</organism>
<dbReference type="InterPro" id="IPR011856">
    <property type="entry name" value="tRNA_endonuc-like_dom_sf"/>
</dbReference>
<comment type="cofactor">
    <cofactor evidence="1">
        <name>Mg(2+)</name>
        <dbReference type="ChEBI" id="CHEBI:18420"/>
    </cofactor>
</comment>
<dbReference type="GO" id="GO:0016788">
    <property type="term" value="F:hydrolase activity, acting on ester bonds"/>
    <property type="evidence" value="ECO:0007669"/>
    <property type="project" value="InterPro"/>
</dbReference>
<evidence type="ECO:0000256" key="2">
    <source>
        <dbReference type="ARBA" id="ARBA00022722"/>
    </source>
</evidence>
<protein>
    <submittedName>
        <fullName evidence="5">Phage associated protein</fullName>
    </submittedName>
</protein>
<reference evidence="5 6" key="1">
    <citation type="journal article" date="2006" name="Proc. Natl. Acad. Sci. U.S.A.">
        <title>Comparative genomics of the lactic acid bacteria.</title>
        <authorList>
            <person name="Makarova K."/>
            <person name="Slesarev A."/>
            <person name="Wolf Y."/>
            <person name="Sorokin A."/>
            <person name="Mirkin B."/>
            <person name="Koonin E."/>
            <person name="Pavlov A."/>
            <person name="Pavlova N."/>
            <person name="Karamychev V."/>
            <person name="Polouchine N."/>
            <person name="Shakhova V."/>
            <person name="Grigoriev I."/>
            <person name="Lou Y."/>
            <person name="Rohksar D."/>
            <person name="Lucas S."/>
            <person name="Huang K."/>
            <person name="Goodstein D.M."/>
            <person name="Hawkins T."/>
            <person name="Plengvidhya V."/>
            <person name="Welker D."/>
            <person name="Hughes J."/>
            <person name="Goh Y."/>
            <person name="Benson A."/>
            <person name="Baldwin K."/>
            <person name="Lee J.H."/>
            <person name="Diaz-Muniz I."/>
            <person name="Dosti B."/>
            <person name="Smeianov V."/>
            <person name="Wechter W."/>
            <person name="Barabote R."/>
            <person name="Lorca G."/>
            <person name="Altermann E."/>
            <person name="Barrangou R."/>
            <person name="Ganesan B."/>
            <person name="Xie Y."/>
            <person name="Rawsthorne H."/>
            <person name="Tamir D."/>
            <person name="Parker C."/>
            <person name="Breidt F."/>
            <person name="Broadbent J."/>
            <person name="Hutkins R."/>
            <person name="O'Sullivan D."/>
            <person name="Steele J."/>
            <person name="Unlu G."/>
            <person name="Saier M."/>
            <person name="Klaenhammer T."/>
            <person name="Richardson P."/>
            <person name="Kozyavkin S."/>
            <person name="Weimer B."/>
            <person name="Mills D."/>
        </authorList>
    </citation>
    <scope>NUCLEOTIDE SEQUENCE [LARGE SCALE GENOMIC DNA]</scope>
    <source>
        <strain evidence="6">ATCC 33323 / DSM 20243 / BCRC 14619 / CIP 102991 / JCM 1131 / KCTC 3163 / NCIMB 11718 / NCTC 13722 / AM63</strain>
    </source>
</reference>
<evidence type="ECO:0000256" key="1">
    <source>
        <dbReference type="ARBA" id="ARBA00001946"/>
    </source>
</evidence>
<proteinExistence type="predicted"/>
<gene>
    <name evidence="5" type="ordered locus">LGAS_1476</name>
</gene>